<sequence length="96" mass="10901">MRRNSRSNHSTVARIYVNFSGSVKTSPLKQNLASQSFSGLCDGLSWHLRHRKDADILHQRERKVNDILSSAFQMGNLKVLFHQSSRSGENSLQFNA</sequence>
<organism evidence="1 2">
    <name type="scientific">Parelaphostrongylus tenuis</name>
    <name type="common">Meningeal worm</name>
    <dbReference type="NCBI Taxonomy" id="148309"/>
    <lineage>
        <taxon>Eukaryota</taxon>
        <taxon>Metazoa</taxon>
        <taxon>Ecdysozoa</taxon>
        <taxon>Nematoda</taxon>
        <taxon>Chromadorea</taxon>
        <taxon>Rhabditida</taxon>
        <taxon>Rhabditina</taxon>
        <taxon>Rhabditomorpha</taxon>
        <taxon>Strongyloidea</taxon>
        <taxon>Metastrongylidae</taxon>
        <taxon>Parelaphostrongylus</taxon>
    </lineage>
</organism>
<dbReference type="EMBL" id="JAHQIW010007087">
    <property type="protein sequence ID" value="KAJ1372063.1"/>
    <property type="molecule type" value="Genomic_DNA"/>
</dbReference>
<proteinExistence type="predicted"/>
<accession>A0AAD5R9U3</accession>
<name>A0AAD5R9U3_PARTN</name>
<gene>
    <name evidence="1" type="ORF">KIN20_034124</name>
</gene>
<comment type="caution">
    <text evidence="1">The sequence shown here is derived from an EMBL/GenBank/DDBJ whole genome shotgun (WGS) entry which is preliminary data.</text>
</comment>
<evidence type="ECO:0000313" key="1">
    <source>
        <dbReference type="EMBL" id="KAJ1372063.1"/>
    </source>
</evidence>
<protein>
    <submittedName>
        <fullName evidence="1">Uncharacterized protein</fullName>
    </submittedName>
</protein>
<dbReference type="Proteomes" id="UP001196413">
    <property type="component" value="Unassembled WGS sequence"/>
</dbReference>
<evidence type="ECO:0000313" key="2">
    <source>
        <dbReference type="Proteomes" id="UP001196413"/>
    </source>
</evidence>
<dbReference type="AlphaFoldDB" id="A0AAD5R9U3"/>
<keyword evidence="2" id="KW-1185">Reference proteome</keyword>
<reference evidence="1" key="1">
    <citation type="submission" date="2021-06" db="EMBL/GenBank/DDBJ databases">
        <title>Parelaphostrongylus tenuis whole genome reference sequence.</title>
        <authorList>
            <person name="Garwood T.J."/>
            <person name="Larsen P.A."/>
            <person name="Fountain-Jones N.M."/>
            <person name="Garbe J.R."/>
            <person name="Macchietto M.G."/>
            <person name="Kania S.A."/>
            <person name="Gerhold R.W."/>
            <person name="Richards J.E."/>
            <person name="Wolf T.M."/>
        </authorList>
    </citation>
    <scope>NUCLEOTIDE SEQUENCE</scope>
    <source>
        <strain evidence="1">MNPRO001-30</strain>
        <tissue evidence="1">Meninges</tissue>
    </source>
</reference>